<keyword evidence="3" id="KW-0406">Ion transport</keyword>
<feature type="transmembrane region" description="Helical" evidence="1">
    <location>
        <begin position="110"/>
        <end position="128"/>
    </location>
</feature>
<feature type="transmembrane region" description="Helical" evidence="1">
    <location>
        <begin position="34"/>
        <end position="53"/>
    </location>
</feature>
<evidence type="ECO:0000259" key="2">
    <source>
        <dbReference type="Pfam" id="PF07885"/>
    </source>
</evidence>
<dbReference type="Proteomes" id="UP000646053">
    <property type="component" value="Unassembled WGS sequence"/>
</dbReference>
<keyword evidence="1" id="KW-0812">Transmembrane</keyword>
<accession>A0A8J8CM90</accession>
<keyword evidence="1" id="KW-1133">Transmembrane helix</keyword>
<feature type="transmembrane region" description="Helical" evidence="1">
    <location>
        <begin position="60"/>
        <end position="90"/>
    </location>
</feature>
<keyword evidence="1" id="KW-0472">Membrane</keyword>
<feature type="transmembrane region" description="Helical" evidence="1">
    <location>
        <begin position="135"/>
        <end position="156"/>
    </location>
</feature>
<gene>
    <name evidence="3" type="ORF">GS601_06790</name>
</gene>
<reference evidence="3" key="1">
    <citation type="submission" date="2019-12" db="EMBL/GenBank/DDBJ databases">
        <title>High-Quality draft genome sequences of three cyanobacteria isolated from the limestone walls of the Old Cathedral of Coimbra.</title>
        <authorList>
            <person name="Tiago I."/>
            <person name="Soares F."/>
            <person name="Portugal A."/>
        </authorList>
    </citation>
    <scope>NUCLEOTIDE SEQUENCE</scope>
    <source>
        <strain evidence="3">A</strain>
    </source>
</reference>
<comment type="caution">
    <text evidence="3">The sequence shown here is derived from an EMBL/GenBank/DDBJ whole genome shotgun (WGS) entry which is preliminary data.</text>
</comment>
<dbReference type="InterPro" id="IPR013099">
    <property type="entry name" value="K_chnl_dom"/>
</dbReference>
<dbReference type="SUPFAM" id="SSF81324">
    <property type="entry name" value="Voltage-gated potassium channels"/>
    <property type="match status" value="1"/>
</dbReference>
<evidence type="ECO:0000313" key="4">
    <source>
        <dbReference type="Proteomes" id="UP000646053"/>
    </source>
</evidence>
<evidence type="ECO:0000313" key="3">
    <source>
        <dbReference type="EMBL" id="NDJ16997.1"/>
    </source>
</evidence>
<dbReference type="GO" id="GO:0034220">
    <property type="term" value="P:monoatomic ion transmembrane transport"/>
    <property type="evidence" value="ECO:0007669"/>
    <property type="project" value="UniProtKB-KW"/>
</dbReference>
<keyword evidence="4" id="KW-1185">Reference proteome</keyword>
<protein>
    <submittedName>
        <fullName evidence="3">Two pore domain potassium channel family protein</fullName>
    </submittedName>
</protein>
<feature type="domain" description="Potassium channel" evidence="2">
    <location>
        <begin position="86"/>
        <end position="159"/>
    </location>
</feature>
<organism evidence="3 4">
    <name type="scientific">Myxacorys almedinensis A</name>
    <dbReference type="NCBI Taxonomy" id="2690445"/>
    <lineage>
        <taxon>Bacteria</taxon>
        <taxon>Bacillati</taxon>
        <taxon>Cyanobacteriota</taxon>
        <taxon>Cyanophyceae</taxon>
        <taxon>Leptolyngbyales</taxon>
        <taxon>Leptolyngbyaceae</taxon>
        <taxon>Myxacorys</taxon>
        <taxon>Myxacorys almedinensis</taxon>
    </lineage>
</organism>
<keyword evidence="3" id="KW-0407">Ion channel</keyword>
<dbReference type="AlphaFoldDB" id="A0A8J8CM90"/>
<dbReference type="Pfam" id="PF07885">
    <property type="entry name" value="Ion_trans_2"/>
    <property type="match status" value="1"/>
</dbReference>
<dbReference type="EMBL" id="WVIE01000006">
    <property type="protein sequence ID" value="NDJ16997.1"/>
    <property type="molecule type" value="Genomic_DNA"/>
</dbReference>
<dbReference type="RefSeq" id="WP_162422518.1">
    <property type="nucleotide sequence ID" value="NZ_WVIE01000006.1"/>
</dbReference>
<dbReference type="Gene3D" id="1.10.287.70">
    <property type="match status" value="1"/>
</dbReference>
<proteinExistence type="predicted"/>
<keyword evidence="3" id="KW-0813">Transport</keyword>
<evidence type="ECO:0000256" key="1">
    <source>
        <dbReference type="SAM" id="Phobius"/>
    </source>
</evidence>
<sequence length="359" mass="40369">MPVLLQIIGTVLVVIALADIYLTVLHPRAESSLLSIAVARGMWWLFCSATQGLPKRRDRFLSYAGSTIIVTLIGVWVVLLLLGFALIIWTGLGTAIQAEQGETPTDFATAIYYVGFSLATLGTGDLVPQTTVYRLLIVLKSILGFSVFTLTLSYFVSVYNNLTSRNTVALSLHHRTADTADSAELLARLAADNNITTLHQDISEIARNLTGLLESNNSYPVLLYFRYRQAYYALPRIAYLTMDTATLIRSALDQKQYRSVTESSGTAELWFGGIHLLEELCQTLLPKVRIQSQEPNEPRWREHYYQALERLRAEGIKTTNDPEAGADSYISMRHQWAPYLAKLMKYMVYEPRRVTPAEY</sequence>
<name>A0A8J8CM90_9CYAN</name>